<comment type="subcellular location">
    <subcellularLocation>
        <location evidence="1">Nucleus</location>
        <location evidence="1">Nucleolus</location>
    </subcellularLocation>
</comment>
<organism evidence="7 8">
    <name type="scientific">Tagetes erecta</name>
    <name type="common">African marigold</name>
    <dbReference type="NCBI Taxonomy" id="13708"/>
    <lineage>
        <taxon>Eukaryota</taxon>
        <taxon>Viridiplantae</taxon>
        <taxon>Streptophyta</taxon>
        <taxon>Embryophyta</taxon>
        <taxon>Tracheophyta</taxon>
        <taxon>Spermatophyta</taxon>
        <taxon>Magnoliopsida</taxon>
        <taxon>eudicotyledons</taxon>
        <taxon>Gunneridae</taxon>
        <taxon>Pentapetalae</taxon>
        <taxon>asterids</taxon>
        <taxon>campanulids</taxon>
        <taxon>Asterales</taxon>
        <taxon>Asteraceae</taxon>
        <taxon>Asteroideae</taxon>
        <taxon>Heliantheae alliance</taxon>
        <taxon>Tageteae</taxon>
        <taxon>Tagetes</taxon>
    </lineage>
</organism>
<evidence type="ECO:0000256" key="4">
    <source>
        <dbReference type="ARBA" id="ARBA00023242"/>
    </source>
</evidence>
<dbReference type="Pfam" id="PF02854">
    <property type="entry name" value="MIF4G"/>
    <property type="match status" value="1"/>
</dbReference>
<dbReference type="Pfam" id="PF02847">
    <property type="entry name" value="MA3"/>
    <property type="match status" value="1"/>
</dbReference>
<feature type="region of interest" description="Disordered" evidence="5">
    <location>
        <begin position="54"/>
        <end position="74"/>
    </location>
</feature>
<evidence type="ECO:0000256" key="1">
    <source>
        <dbReference type="ARBA" id="ARBA00004604"/>
    </source>
</evidence>
<keyword evidence="8" id="KW-1185">Reference proteome</keyword>
<dbReference type="GO" id="GO:0005730">
    <property type="term" value="C:nucleolus"/>
    <property type="evidence" value="ECO:0007669"/>
    <property type="project" value="UniProtKB-SubCell"/>
</dbReference>
<dbReference type="Proteomes" id="UP001229421">
    <property type="component" value="Unassembled WGS sequence"/>
</dbReference>
<reference evidence="7" key="1">
    <citation type="journal article" date="2023" name="bioRxiv">
        <title>Improved chromosome-level genome assembly for marigold (Tagetes erecta).</title>
        <authorList>
            <person name="Jiang F."/>
            <person name="Yuan L."/>
            <person name="Wang S."/>
            <person name="Wang H."/>
            <person name="Xu D."/>
            <person name="Wang A."/>
            <person name="Fan W."/>
        </authorList>
    </citation>
    <scope>NUCLEOTIDE SEQUENCE</scope>
    <source>
        <strain evidence="7">WSJ</strain>
        <tissue evidence="7">Leaf</tissue>
    </source>
</reference>
<dbReference type="GO" id="GO:0006417">
    <property type="term" value="P:regulation of translation"/>
    <property type="evidence" value="ECO:0007669"/>
    <property type="project" value="UniProtKB-KW"/>
</dbReference>
<evidence type="ECO:0000313" key="7">
    <source>
        <dbReference type="EMBL" id="KAK1431274.1"/>
    </source>
</evidence>
<dbReference type="InterPro" id="IPR016024">
    <property type="entry name" value="ARM-type_fold"/>
</dbReference>
<evidence type="ECO:0000256" key="3">
    <source>
        <dbReference type="ARBA" id="ARBA00022845"/>
    </source>
</evidence>
<feature type="domain" description="MI" evidence="6">
    <location>
        <begin position="467"/>
        <end position="590"/>
    </location>
</feature>
<dbReference type="SUPFAM" id="SSF48371">
    <property type="entry name" value="ARM repeat"/>
    <property type="match status" value="1"/>
</dbReference>
<dbReference type="PANTHER" id="PTHR18034">
    <property type="entry name" value="CELL CYCLE CONTROL PROTEIN CWF22-RELATED"/>
    <property type="match status" value="1"/>
</dbReference>
<dbReference type="EMBL" id="JAUHHV010000002">
    <property type="protein sequence ID" value="KAK1431274.1"/>
    <property type="molecule type" value="Genomic_DNA"/>
</dbReference>
<dbReference type="InterPro" id="IPR003890">
    <property type="entry name" value="MIF4G-like_typ-3"/>
</dbReference>
<evidence type="ECO:0000259" key="6">
    <source>
        <dbReference type="PROSITE" id="PS51366"/>
    </source>
</evidence>
<dbReference type="PROSITE" id="PS51366">
    <property type="entry name" value="MI"/>
    <property type="match status" value="1"/>
</dbReference>
<feature type="region of interest" description="Disordered" evidence="5">
    <location>
        <begin position="1"/>
        <end position="42"/>
    </location>
</feature>
<dbReference type="SMART" id="SM00543">
    <property type="entry name" value="MIF4G"/>
    <property type="match status" value="1"/>
</dbReference>
<dbReference type="Gene3D" id="1.25.40.180">
    <property type="match status" value="1"/>
</dbReference>
<evidence type="ECO:0000256" key="5">
    <source>
        <dbReference type="SAM" id="MobiDB-lite"/>
    </source>
</evidence>
<dbReference type="InterPro" id="IPR050781">
    <property type="entry name" value="CWC22_splicing_factor"/>
</dbReference>
<gene>
    <name evidence="7" type="ORF">QVD17_07730</name>
</gene>
<feature type="compositionally biased region" description="Basic and acidic residues" evidence="5">
    <location>
        <begin position="8"/>
        <end position="22"/>
    </location>
</feature>
<dbReference type="PANTHER" id="PTHR18034:SF4">
    <property type="entry name" value="NUCLEOLAR MIF4G DOMAIN-CONTAINING PROTEIN 1"/>
    <property type="match status" value="1"/>
</dbReference>
<comment type="caution">
    <text evidence="7">The sequence shown here is derived from an EMBL/GenBank/DDBJ whole genome shotgun (WGS) entry which is preliminary data.</text>
</comment>
<proteinExistence type="inferred from homology"/>
<dbReference type="SMART" id="SM00544">
    <property type="entry name" value="MA3"/>
    <property type="match status" value="1"/>
</dbReference>
<keyword evidence="4" id="KW-0539">Nucleus</keyword>
<keyword evidence="3" id="KW-0810">Translation regulation</keyword>
<dbReference type="AlphaFoldDB" id="A0AAD8KZ74"/>
<dbReference type="GO" id="GO:0042274">
    <property type="term" value="P:ribosomal small subunit biogenesis"/>
    <property type="evidence" value="ECO:0007669"/>
    <property type="project" value="TreeGrafter"/>
</dbReference>
<dbReference type="InterPro" id="IPR003891">
    <property type="entry name" value="Initiation_fac_eIF4g_MI"/>
</dbReference>
<feature type="region of interest" description="Disordered" evidence="5">
    <location>
        <begin position="151"/>
        <end position="171"/>
    </location>
</feature>
<dbReference type="GO" id="GO:0003723">
    <property type="term" value="F:RNA binding"/>
    <property type="evidence" value="ECO:0007669"/>
    <property type="project" value="InterPro"/>
</dbReference>
<comment type="similarity">
    <text evidence="2">Belongs to the CWC22 family.</text>
</comment>
<name>A0AAD8KZ74_TARER</name>
<accession>A0AAD8KZ74</accession>
<protein>
    <recommendedName>
        <fullName evidence="6">MI domain-containing protein</fullName>
    </recommendedName>
</protein>
<evidence type="ECO:0000256" key="2">
    <source>
        <dbReference type="ARBA" id="ARBA00006856"/>
    </source>
</evidence>
<sequence>MAAAAAAAKDKTRTDRRKEARLQKNKKKFDSWIQHHKQTTQEKQLMDMEDVYNDSAQGEQVSHNKRLGNDDQVRGKKRTKFDQYLELEDCANDDLALERKLAKKLKLKKSKLGGDDEIDMLLEGIPSLFDSQQNTDFKTSNQNLDVKSDETENNASKYVPPHLRSKSQEHSQIRKRVRGLLNRLGESNVEGITKDLSSIFQMQSISRSDGAQIISEEILTSCSGGPRGNEQYAAVFAALVSGLACLVGIDFGAKLLASLAKCFEEEYEKEDNLSLRNLTLLLSYLYIFGVCSSDLIYDFMMMLSSRLTEVDVSTILTVLNCSGMRLRSDDPSTMKNFIVSIQNKVTEQKAASRDTQGNTRSKRMEFMLETITDIKNNKKKAKEDTLQHTRIKKWLQKLRVESILVRGLKWSKLLDPEKKGQWWSSGEMMSFTTNSNNIEIFAKKMDKGTSETQKMLRLAAGQKMNTDARRAIFCIITSAEDYIDAFEKLLRLDLQGKQDREIIRVVVECCLQEQVFNRYYCVLASKLCNHDKNHMFTLQYCIWDHYTELESSQHGQESIDLMRSNHLAKFVAEMVSSFTLSISVLKKADLHDTTKLTSRKIMHFKMFFEAVFEYADNLVWNIFKRLAASQQVNNTLTTGIKFFIERYVIGKQKHFAGKYKIAKKALKSVEEEQDPFL</sequence>
<evidence type="ECO:0000313" key="8">
    <source>
        <dbReference type="Proteomes" id="UP001229421"/>
    </source>
</evidence>